<name>A0A8T3DXY7_9TELE</name>
<dbReference type="Gene3D" id="1.10.472.130">
    <property type="match status" value="1"/>
</dbReference>
<feature type="domain" description="Dynein heavy chain 3 AAA+ lid" evidence="5">
    <location>
        <begin position="166"/>
        <end position="205"/>
    </location>
</feature>
<dbReference type="InterPro" id="IPR027417">
    <property type="entry name" value="P-loop_NTPase"/>
</dbReference>
<organism evidence="6 7">
    <name type="scientific">Albula goreensis</name>
    <dbReference type="NCBI Taxonomy" id="1534307"/>
    <lineage>
        <taxon>Eukaryota</taxon>
        <taxon>Metazoa</taxon>
        <taxon>Chordata</taxon>
        <taxon>Craniata</taxon>
        <taxon>Vertebrata</taxon>
        <taxon>Euteleostomi</taxon>
        <taxon>Actinopterygii</taxon>
        <taxon>Neopterygii</taxon>
        <taxon>Teleostei</taxon>
        <taxon>Albuliformes</taxon>
        <taxon>Albulidae</taxon>
        <taxon>Albula</taxon>
    </lineage>
</organism>
<dbReference type="Pfam" id="PF12775">
    <property type="entry name" value="AAA_7"/>
    <property type="match status" value="1"/>
</dbReference>
<evidence type="ECO:0000313" key="6">
    <source>
        <dbReference type="EMBL" id="KAI1899528.1"/>
    </source>
</evidence>
<dbReference type="EMBL" id="JAERUA010000005">
    <property type="protein sequence ID" value="KAI1899528.1"/>
    <property type="molecule type" value="Genomic_DNA"/>
</dbReference>
<keyword evidence="7" id="KW-1185">Reference proteome</keyword>
<sequence length="507" mass="57866">MVQLIDYRAEFSRWWSKEMRAVKFPSQGTVFDYFIDPDTKKFAPWSDKTPSFELEPDIPLQTVLVHSAESICLTYFVDLLLQKGKPVMLVGNAGVGKTILVSDKVSKLREDYMVAKIPFNYYTTSAMLQLHFPGMEALATIYSSILGAHFQQGGFSYGVTRSVGTLVQAAICLHQKMTQNFLPTAIRFHYIFNLRDLSNIFQGIDESIFIHQPLIYCHFAHGVGEPHYFPVSDWEKLHKTLTDALEHYNELHAVMNLVLFEEAMQHICRISRILEAPHGNALLIGVGGSGKQSLCRLAAFLSVLEVFQITLRKGYGIHDLRSDIAALYLKVGVKNIGTVFLHTDAQIPDERFLVLINDMLASGDIPDLFSEEEVDMVISSIRMELRGLGLLDTRENCWQFFIDRIRRQLKPEVKASISEFISYAHTSVNEVSAKYQQNEKHYNYTTPKSFLEFIKLYGNLLSKKRRELTQKMERLENGLQKLQSTAYQVSTSPPSCSETEEQKCERD</sequence>
<dbReference type="InterPro" id="IPR041466">
    <property type="entry name" value="Dynein_AAA5_ext"/>
</dbReference>
<evidence type="ECO:0000313" key="7">
    <source>
        <dbReference type="Proteomes" id="UP000829720"/>
    </source>
</evidence>
<dbReference type="Gene3D" id="1.10.287.2610">
    <property type="match status" value="1"/>
</dbReference>
<evidence type="ECO:0000259" key="3">
    <source>
        <dbReference type="Pfam" id="PF12780"/>
    </source>
</evidence>
<evidence type="ECO:0000259" key="4">
    <source>
        <dbReference type="Pfam" id="PF17852"/>
    </source>
</evidence>
<dbReference type="GO" id="GO:0045505">
    <property type="term" value="F:dynein intermediate chain binding"/>
    <property type="evidence" value="ECO:0007669"/>
    <property type="project" value="InterPro"/>
</dbReference>
<dbReference type="GO" id="GO:0007018">
    <property type="term" value="P:microtubule-based movement"/>
    <property type="evidence" value="ECO:0007669"/>
    <property type="project" value="InterPro"/>
</dbReference>
<dbReference type="AlphaFoldDB" id="A0A8T3DXY7"/>
<dbReference type="Pfam" id="PF12780">
    <property type="entry name" value="AAA_8"/>
    <property type="match status" value="2"/>
</dbReference>
<evidence type="ECO:0000256" key="1">
    <source>
        <dbReference type="ARBA" id="ARBA00008887"/>
    </source>
</evidence>
<protein>
    <recommendedName>
        <fullName evidence="8">Dynein heavy chain</fullName>
    </recommendedName>
</protein>
<evidence type="ECO:0000256" key="2">
    <source>
        <dbReference type="SAM" id="MobiDB-lite"/>
    </source>
</evidence>
<comment type="similarity">
    <text evidence="1">Belongs to the dynein heavy chain family.</text>
</comment>
<dbReference type="Proteomes" id="UP000829720">
    <property type="component" value="Unassembled WGS sequence"/>
</dbReference>
<dbReference type="Pfam" id="PF17857">
    <property type="entry name" value="AAA_lid_1"/>
    <property type="match status" value="1"/>
</dbReference>
<evidence type="ECO:0008006" key="8">
    <source>
        <dbReference type="Google" id="ProtNLM"/>
    </source>
</evidence>
<dbReference type="InterPro" id="IPR026983">
    <property type="entry name" value="DHC"/>
</dbReference>
<evidence type="ECO:0000259" key="5">
    <source>
        <dbReference type="Pfam" id="PF17857"/>
    </source>
</evidence>
<dbReference type="InterPro" id="IPR041589">
    <property type="entry name" value="DNAH3_AAA_lid_1"/>
</dbReference>
<dbReference type="PANTHER" id="PTHR45703:SF12">
    <property type="entry name" value="DYNEIN AXONEMAL HEAVY CHAIN 11"/>
    <property type="match status" value="1"/>
</dbReference>
<feature type="domain" description="Dynein heavy chain AAA module D4" evidence="3">
    <location>
        <begin position="411"/>
        <end position="460"/>
    </location>
</feature>
<reference evidence="6" key="1">
    <citation type="submission" date="2021-01" db="EMBL/GenBank/DDBJ databases">
        <authorList>
            <person name="Zahm M."/>
            <person name="Roques C."/>
            <person name="Cabau C."/>
            <person name="Klopp C."/>
            <person name="Donnadieu C."/>
            <person name="Jouanno E."/>
            <person name="Lampietro C."/>
            <person name="Louis A."/>
            <person name="Herpin A."/>
            <person name="Echchiki A."/>
            <person name="Berthelot C."/>
            <person name="Parey E."/>
            <person name="Roest-Crollius H."/>
            <person name="Braasch I."/>
            <person name="Postlethwait J."/>
            <person name="Bobe J."/>
            <person name="Montfort J."/>
            <person name="Bouchez O."/>
            <person name="Begum T."/>
            <person name="Mejri S."/>
            <person name="Adams A."/>
            <person name="Chen W.-J."/>
            <person name="Guiguen Y."/>
        </authorList>
    </citation>
    <scope>NUCLEOTIDE SEQUENCE</scope>
    <source>
        <tissue evidence="6">Blood</tissue>
    </source>
</reference>
<accession>A0A8T3DXY7</accession>
<comment type="caution">
    <text evidence="6">The sequence shown here is derived from an EMBL/GenBank/DDBJ whole genome shotgun (WGS) entry which is preliminary data.</text>
</comment>
<dbReference type="Gene3D" id="1.20.920.30">
    <property type="match status" value="2"/>
</dbReference>
<feature type="domain" description="Dynein heavy chain AAA 5 extension" evidence="4">
    <location>
        <begin position="6"/>
        <end position="47"/>
    </location>
</feature>
<dbReference type="OrthoDB" id="8947599at2759"/>
<proteinExistence type="inferred from homology"/>
<dbReference type="PANTHER" id="PTHR45703">
    <property type="entry name" value="DYNEIN HEAVY CHAIN"/>
    <property type="match status" value="1"/>
</dbReference>
<dbReference type="GO" id="GO:0030286">
    <property type="term" value="C:dynein complex"/>
    <property type="evidence" value="ECO:0007669"/>
    <property type="project" value="InterPro"/>
</dbReference>
<gene>
    <name evidence="6" type="ORF">AGOR_G00062720</name>
</gene>
<dbReference type="Pfam" id="PF17852">
    <property type="entry name" value="Dynein_AAA_lid"/>
    <property type="match status" value="1"/>
</dbReference>
<dbReference type="SUPFAM" id="SSF52540">
    <property type="entry name" value="P-loop containing nucleoside triphosphate hydrolases"/>
    <property type="match status" value="1"/>
</dbReference>
<dbReference type="GO" id="GO:0051959">
    <property type="term" value="F:dynein light intermediate chain binding"/>
    <property type="evidence" value="ECO:0007669"/>
    <property type="project" value="InterPro"/>
</dbReference>
<feature type="region of interest" description="Disordered" evidence="2">
    <location>
        <begin position="483"/>
        <end position="507"/>
    </location>
</feature>
<dbReference type="InterPro" id="IPR024317">
    <property type="entry name" value="Dynein_heavy_chain_D4_dom"/>
</dbReference>
<dbReference type="Gene3D" id="3.40.50.300">
    <property type="entry name" value="P-loop containing nucleotide triphosphate hydrolases"/>
    <property type="match status" value="2"/>
</dbReference>
<feature type="domain" description="Dynein heavy chain AAA module D4" evidence="3">
    <location>
        <begin position="255"/>
        <end position="410"/>
    </location>
</feature>